<dbReference type="NCBIfam" id="NF006719">
    <property type="entry name" value="PRK09257.1"/>
    <property type="match status" value="1"/>
</dbReference>
<dbReference type="AlphaFoldDB" id="A0A7J7IVP5"/>
<dbReference type="InterPro" id="IPR015424">
    <property type="entry name" value="PyrdxlP-dep_Trfase"/>
</dbReference>
<dbReference type="PROSITE" id="PS00105">
    <property type="entry name" value="AA_TRANSFER_CLASS_1"/>
    <property type="match status" value="1"/>
</dbReference>
<keyword evidence="5 7" id="KW-0808">Transferase</keyword>
<dbReference type="InterPro" id="IPR000796">
    <property type="entry name" value="Asp_trans"/>
</dbReference>
<dbReference type="InterPro" id="IPR004839">
    <property type="entry name" value="Aminotransferase_I/II_large"/>
</dbReference>
<evidence type="ECO:0000256" key="1">
    <source>
        <dbReference type="ARBA" id="ARBA00001933"/>
    </source>
</evidence>
<dbReference type="PANTHER" id="PTHR11879">
    <property type="entry name" value="ASPARTATE AMINOTRANSFERASE"/>
    <property type="match status" value="1"/>
</dbReference>
<comment type="cofactor">
    <cofactor evidence="1">
        <name>pyridoxal 5'-phosphate</name>
        <dbReference type="ChEBI" id="CHEBI:597326"/>
    </cofactor>
</comment>
<dbReference type="Gene3D" id="3.90.1150.10">
    <property type="entry name" value="Aspartate Aminotransferase, domain 1"/>
    <property type="match status" value="1"/>
</dbReference>
<dbReference type="FunFam" id="3.90.1150.10:FF:000001">
    <property type="entry name" value="Aspartate aminotransferase"/>
    <property type="match status" value="1"/>
</dbReference>
<dbReference type="GO" id="GO:0030170">
    <property type="term" value="F:pyridoxal phosphate binding"/>
    <property type="evidence" value="ECO:0007669"/>
    <property type="project" value="InterPro"/>
</dbReference>
<reference evidence="9" key="1">
    <citation type="submission" date="2020-06" db="EMBL/GenBank/DDBJ databases">
        <title>Draft genome of Bugula neritina, a colonial animal packing powerful symbionts and potential medicines.</title>
        <authorList>
            <person name="Rayko M."/>
        </authorList>
    </citation>
    <scope>NUCLEOTIDE SEQUENCE [LARGE SCALE GENOMIC DNA]</scope>
    <source>
        <strain evidence="9">Kwan_BN1</strain>
    </source>
</reference>
<organism evidence="9 10">
    <name type="scientific">Bugula neritina</name>
    <name type="common">Brown bryozoan</name>
    <name type="synonym">Sertularia neritina</name>
    <dbReference type="NCBI Taxonomy" id="10212"/>
    <lineage>
        <taxon>Eukaryota</taxon>
        <taxon>Metazoa</taxon>
        <taxon>Spiralia</taxon>
        <taxon>Lophotrochozoa</taxon>
        <taxon>Bryozoa</taxon>
        <taxon>Gymnolaemata</taxon>
        <taxon>Cheilostomatida</taxon>
        <taxon>Flustrina</taxon>
        <taxon>Buguloidea</taxon>
        <taxon>Bugulidae</taxon>
        <taxon>Bugula</taxon>
    </lineage>
</organism>
<dbReference type="InterPro" id="IPR015421">
    <property type="entry name" value="PyrdxlP-dep_Trfase_major"/>
</dbReference>
<evidence type="ECO:0000256" key="4">
    <source>
        <dbReference type="ARBA" id="ARBA00022576"/>
    </source>
</evidence>
<proteinExistence type="inferred from homology"/>
<evidence type="ECO:0000259" key="8">
    <source>
        <dbReference type="Pfam" id="PF00155"/>
    </source>
</evidence>
<accession>A0A7J7IVP5</accession>
<sequence>MNLVVCLQNAKDSLNVEETTLWGYNEMTQSKEYQINMASGVFSGVEPAPPIEVFQNTAAFNKDDYPYKVNLSVGVYRTEENKPWVLPVVRKVEMGMANDMSLNKEYLPMAGLNSFTESANRLLLGDDSTAIREERVFGMQCVGGTGAVRMGAELLYRYANRKIVYITDPSWPNHVGVFGDTGYEVRTYSYWDSRTSGMDWDSVKFSLKNAPEGSVFVLQAVAHNPTGVDPSKEQWMEIATIMKERKLFPFFDLAYQGFSSGDLESDAWSVRYFASLGFDMFCAQSFSKNFGLYNDRVGLLAIIVSDQSHIAIAKSHVELIGRRVHASSPHHGARIVSTILNNQALREEWKGCVTKMATRIKLMRQKLYQKLVVLGTPGSWEHVVQQNGMFFYSGLNVRQVEFLTKEYHIYLLKSGRINMCGLTLENMDYVANAIHEAVTNIHDEPEV</sequence>
<comment type="subunit">
    <text evidence="3 7">Homodimer.</text>
</comment>
<gene>
    <name evidence="9" type="ORF">EB796_024417</name>
</gene>
<evidence type="ECO:0000256" key="6">
    <source>
        <dbReference type="ARBA" id="ARBA00022898"/>
    </source>
</evidence>
<dbReference type="Pfam" id="PF00155">
    <property type="entry name" value="Aminotran_1_2"/>
    <property type="match status" value="1"/>
</dbReference>
<dbReference type="Gene3D" id="3.40.640.10">
    <property type="entry name" value="Type I PLP-dependent aspartate aminotransferase-like (Major domain)"/>
    <property type="match status" value="1"/>
</dbReference>
<dbReference type="GO" id="GO:0004069">
    <property type="term" value="F:L-aspartate:2-oxoglutarate aminotransferase activity"/>
    <property type="evidence" value="ECO:0007669"/>
    <property type="project" value="UniProtKB-EC"/>
</dbReference>
<dbReference type="InterPro" id="IPR015422">
    <property type="entry name" value="PyrdxlP-dep_Trfase_small"/>
</dbReference>
<comment type="miscellaneous">
    <text evidence="7">In eukaryotes there are cytoplasmic, mitochondrial and chloroplastic isozymes.</text>
</comment>
<dbReference type="EMBL" id="VXIV02003416">
    <property type="protein sequence ID" value="KAF6017288.1"/>
    <property type="molecule type" value="Genomic_DNA"/>
</dbReference>
<evidence type="ECO:0000313" key="9">
    <source>
        <dbReference type="EMBL" id="KAF6017288.1"/>
    </source>
</evidence>
<keyword evidence="10" id="KW-1185">Reference proteome</keyword>
<dbReference type="CDD" id="cd00609">
    <property type="entry name" value="AAT_like"/>
    <property type="match status" value="1"/>
</dbReference>
<dbReference type="Proteomes" id="UP000593567">
    <property type="component" value="Unassembled WGS sequence"/>
</dbReference>
<dbReference type="OrthoDB" id="6752799at2759"/>
<comment type="caution">
    <text evidence="9">The sequence shown here is derived from an EMBL/GenBank/DDBJ whole genome shotgun (WGS) entry which is preliminary data.</text>
</comment>
<dbReference type="PANTHER" id="PTHR11879:SF55">
    <property type="entry name" value="GLUTAMATE OXALOACETATE TRANSAMINASE 1, ISOFORM B"/>
    <property type="match status" value="1"/>
</dbReference>
<name>A0A7J7IVP5_BUGNE</name>
<protein>
    <recommendedName>
        <fullName evidence="7">Aspartate aminotransferase</fullName>
        <ecNumber evidence="7">2.6.1.1</ecNumber>
    </recommendedName>
</protein>
<dbReference type="EC" id="2.6.1.1" evidence="7"/>
<keyword evidence="4 7" id="KW-0032">Aminotransferase</keyword>
<dbReference type="FunFam" id="3.40.640.10:FF:000066">
    <property type="entry name" value="Aspartate aminotransferase"/>
    <property type="match status" value="1"/>
</dbReference>
<evidence type="ECO:0000256" key="5">
    <source>
        <dbReference type="ARBA" id="ARBA00022679"/>
    </source>
</evidence>
<evidence type="ECO:0000256" key="2">
    <source>
        <dbReference type="ARBA" id="ARBA00007441"/>
    </source>
</evidence>
<comment type="similarity">
    <text evidence="2">Belongs to the class-I pyridoxal-phosphate-dependent aminotransferase family.</text>
</comment>
<evidence type="ECO:0000256" key="7">
    <source>
        <dbReference type="RuleBase" id="RU000480"/>
    </source>
</evidence>
<evidence type="ECO:0000256" key="3">
    <source>
        <dbReference type="ARBA" id="ARBA00011738"/>
    </source>
</evidence>
<comment type="catalytic activity">
    <reaction evidence="7">
        <text>L-aspartate + 2-oxoglutarate = oxaloacetate + L-glutamate</text>
        <dbReference type="Rhea" id="RHEA:21824"/>
        <dbReference type="ChEBI" id="CHEBI:16452"/>
        <dbReference type="ChEBI" id="CHEBI:16810"/>
        <dbReference type="ChEBI" id="CHEBI:29985"/>
        <dbReference type="ChEBI" id="CHEBI:29991"/>
        <dbReference type="EC" id="2.6.1.1"/>
    </reaction>
</comment>
<keyword evidence="6" id="KW-0663">Pyridoxal phosphate</keyword>
<dbReference type="PRINTS" id="PR00799">
    <property type="entry name" value="TRANSAMINASE"/>
</dbReference>
<dbReference type="SUPFAM" id="SSF53383">
    <property type="entry name" value="PLP-dependent transferases"/>
    <property type="match status" value="1"/>
</dbReference>
<evidence type="ECO:0000313" key="10">
    <source>
        <dbReference type="Proteomes" id="UP000593567"/>
    </source>
</evidence>
<dbReference type="GO" id="GO:0005829">
    <property type="term" value="C:cytosol"/>
    <property type="evidence" value="ECO:0007669"/>
    <property type="project" value="TreeGrafter"/>
</dbReference>
<feature type="domain" description="Aminotransferase class I/classII large" evidence="8">
    <location>
        <begin position="68"/>
        <end position="434"/>
    </location>
</feature>
<dbReference type="InterPro" id="IPR004838">
    <property type="entry name" value="NHTrfase_class1_PyrdxlP-BS"/>
</dbReference>
<dbReference type="GO" id="GO:0006532">
    <property type="term" value="P:aspartate biosynthetic process"/>
    <property type="evidence" value="ECO:0007669"/>
    <property type="project" value="TreeGrafter"/>
</dbReference>